<evidence type="ECO:0000313" key="2">
    <source>
        <dbReference type="Proteomes" id="UP000654075"/>
    </source>
</evidence>
<reference evidence="1" key="1">
    <citation type="submission" date="2021-02" db="EMBL/GenBank/DDBJ databases">
        <authorList>
            <person name="Dougan E. K."/>
            <person name="Rhodes N."/>
            <person name="Thang M."/>
            <person name="Chan C."/>
        </authorList>
    </citation>
    <scope>NUCLEOTIDE SEQUENCE</scope>
</reference>
<dbReference type="AntiFam" id="ANF00237">
    <property type="entry name" value="Shadow ORF (opposite ahcY)"/>
</dbReference>
<comment type="caution">
    <text evidence="1">The sequence shown here is derived from an EMBL/GenBank/DDBJ whole genome shotgun (WGS) entry which is preliminary data.</text>
</comment>
<organism evidence="1 2">
    <name type="scientific">Polarella glacialis</name>
    <name type="common">Dinoflagellate</name>
    <dbReference type="NCBI Taxonomy" id="89957"/>
    <lineage>
        <taxon>Eukaryota</taxon>
        <taxon>Sar</taxon>
        <taxon>Alveolata</taxon>
        <taxon>Dinophyceae</taxon>
        <taxon>Suessiales</taxon>
        <taxon>Suessiaceae</taxon>
        <taxon>Polarella</taxon>
    </lineage>
</organism>
<gene>
    <name evidence="1" type="ORF">PGLA1383_LOCUS45404</name>
</gene>
<protein>
    <submittedName>
        <fullName evidence="1">Uncharacterized protein</fullName>
    </submittedName>
</protein>
<evidence type="ECO:0000313" key="1">
    <source>
        <dbReference type="EMBL" id="CAE8628804.1"/>
    </source>
</evidence>
<sequence length="212" mass="22865">MDRDPQKQQKTCNNSGSHSLLRIKAARGDHNDTVVTAREHKPITCGWVFSTVMPGKRLKVLNVNLIVKMADVADDGAVLDPLHVLGRDDLGVACGGGADVNLVYEALNGHHLEVLQTGLQCDDRVDFNHRDVFADVSPVEGGTLANFAVTIDENALAVNIRSTDDAVREEVTAAKDSVELSLGHAVLHVNGREEQFILGSDLPETVKPMVVS</sequence>
<dbReference type="Proteomes" id="UP000654075">
    <property type="component" value="Unassembled WGS sequence"/>
</dbReference>
<dbReference type="AlphaFoldDB" id="A0A813GV77"/>
<proteinExistence type="predicted"/>
<keyword evidence="2" id="KW-1185">Reference proteome</keyword>
<dbReference type="EMBL" id="CAJNNV010029498">
    <property type="protein sequence ID" value="CAE8628804.1"/>
    <property type="molecule type" value="Genomic_DNA"/>
</dbReference>
<name>A0A813GV77_POLGL</name>
<accession>A0A813GV77</accession>